<feature type="transmembrane region" description="Helical" evidence="2">
    <location>
        <begin position="20"/>
        <end position="43"/>
    </location>
</feature>
<evidence type="ECO:0000256" key="2">
    <source>
        <dbReference type="SAM" id="Phobius"/>
    </source>
</evidence>
<keyword evidence="1" id="KW-0175">Coiled coil</keyword>
<proteinExistence type="predicted"/>
<evidence type="ECO:0000313" key="4">
    <source>
        <dbReference type="Proteomes" id="UP001308005"/>
    </source>
</evidence>
<evidence type="ECO:0008006" key="5">
    <source>
        <dbReference type="Google" id="ProtNLM"/>
    </source>
</evidence>
<reference evidence="4" key="1">
    <citation type="submission" date="2023-07" db="EMBL/GenBank/DDBJ databases">
        <title>The carbon used by Thiothrix.</title>
        <authorList>
            <person name="Chen L."/>
        </authorList>
    </citation>
    <scope>NUCLEOTIDE SEQUENCE [LARGE SCALE GENOMIC DNA]</scope>
</reference>
<sequence length="319" mass="35785">MSNGFPSLTGSHEDLEEGFWSSFSNVMMVILKIFLLVIVLMALNNRNLLEDLQNSVRAKDSARQAAEQANLEAQKAAEQAQQATRQAEFQLKANATLEEQLDYLQQRTSSLEMELLRSRAEAEQARTTSADKDAALTELQNKAQEQESALATRDKTLDDLQKQFASIMVERERTQSELADARDSAASKESELATLRAKADESEKQLLSLQGEYTELDSKYQKLLRPARSAKGKQVVEVVYSKSGYSIRKPGESSSRSTSRSALENELAGLKNQYGSELYVKVIIPNDSGLSYNEAWRFTNDMLGKYDYYHQPDNSKPAE</sequence>
<dbReference type="Proteomes" id="UP001308005">
    <property type="component" value="Unassembled WGS sequence"/>
</dbReference>
<gene>
    <name evidence="3" type="ORF">VSS37_14045</name>
</gene>
<keyword evidence="2" id="KW-0812">Transmembrane</keyword>
<organism evidence="3 4">
    <name type="scientific">Candidatus Thiothrix phosphatis</name>
    <dbReference type="NCBI Taxonomy" id="3112415"/>
    <lineage>
        <taxon>Bacteria</taxon>
        <taxon>Pseudomonadati</taxon>
        <taxon>Pseudomonadota</taxon>
        <taxon>Gammaproteobacteria</taxon>
        <taxon>Thiotrichales</taxon>
        <taxon>Thiotrichaceae</taxon>
        <taxon>Thiothrix</taxon>
    </lineage>
</organism>
<comment type="caution">
    <text evidence="3">The sequence shown here is derived from an EMBL/GenBank/DDBJ whole genome shotgun (WGS) entry which is preliminary data.</text>
</comment>
<feature type="coiled-coil region" evidence="1">
    <location>
        <begin position="143"/>
        <end position="219"/>
    </location>
</feature>
<reference evidence="3 4" key="2">
    <citation type="submission" date="2024-01" db="EMBL/GenBank/DDBJ databases">
        <authorList>
            <person name="Xie X."/>
        </authorList>
    </citation>
    <scope>NUCLEOTIDE SEQUENCE [LARGE SCALE GENOMIC DNA]</scope>
    <source>
        <strain evidence="3">SCUT-1</strain>
    </source>
</reference>
<protein>
    <recommendedName>
        <fullName evidence="5">Chromosome partition protein Smc</fullName>
    </recommendedName>
</protein>
<feature type="coiled-coil region" evidence="1">
    <location>
        <begin position="49"/>
        <end position="114"/>
    </location>
</feature>
<keyword evidence="4" id="KW-1185">Reference proteome</keyword>
<name>A0ABU6CZ75_9GAMM</name>
<accession>A0ABU6CZ75</accession>
<dbReference type="RefSeq" id="WP_324696212.1">
    <property type="nucleotide sequence ID" value="NZ_JAYMYJ010000122.1"/>
</dbReference>
<dbReference type="EMBL" id="JAYMYJ010000122">
    <property type="protein sequence ID" value="MEB4592109.1"/>
    <property type="molecule type" value="Genomic_DNA"/>
</dbReference>
<keyword evidence="2" id="KW-0472">Membrane</keyword>
<evidence type="ECO:0000313" key="3">
    <source>
        <dbReference type="EMBL" id="MEB4592109.1"/>
    </source>
</evidence>
<evidence type="ECO:0000256" key="1">
    <source>
        <dbReference type="SAM" id="Coils"/>
    </source>
</evidence>
<keyword evidence="2" id="KW-1133">Transmembrane helix</keyword>